<feature type="region of interest" description="Disordered" evidence="1">
    <location>
        <begin position="1"/>
        <end position="112"/>
    </location>
</feature>
<dbReference type="AlphaFoldDB" id="A0A7Y9RYA3"/>
<organism evidence="2 3">
    <name type="scientific">Nocardioides perillae</name>
    <dbReference type="NCBI Taxonomy" id="1119534"/>
    <lineage>
        <taxon>Bacteria</taxon>
        <taxon>Bacillati</taxon>
        <taxon>Actinomycetota</taxon>
        <taxon>Actinomycetes</taxon>
        <taxon>Propionibacteriales</taxon>
        <taxon>Nocardioidaceae</taxon>
        <taxon>Nocardioides</taxon>
    </lineage>
</organism>
<dbReference type="RefSeq" id="WP_179519124.1">
    <property type="nucleotide sequence ID" value="NZ_JACCAC010000001.1"/>
</dbReference>
<reference evidence="2 3" key="1">
    <citation type="submission" date="2020-07" db="EMBL/GenBank/DDBJ databases">
        <title>Sequencing the genomes of 1000 actinobacteria strains.</title>
        <authorList>
            <person name="Klenk H.-P."/>
        </authorList>
    </citation>
    <scope>NUCLEOTIDE SEQUENCE [LARGE SCALE GENOMIC DNA]</scope>
    <source>
        <strain evidence="2 3">DSM 24552</strain>
    </source>
</reference>
<accession>A0A7Y9RYA3</accession>
<keyword evidence="3" id="KW-1185">Reference proteome</keyword>
<feature type="compositionally biased region" description="Low complexity" evidence="1">
    <location>
        <begin position="55"/>
        <end position="64"/>
    </location>
</feature>
<evidence type="ECO:0000313" key="3">
    <source>
        <dbReference type="Proteomes" id="UP000544110"/>
    </source>
</evidence>
<dbReference type="EMBL" id="JACCAC010000001">
    <property type="protein sequence ID" value="NYG56958.1"/>
    <property type="molecule type" value="Genomic_DNA"/>
</dbReference>
<gene>
    <name evidence="2" type="ORF">BJ989_003262</name>
</gene>
<name>A0A7Y9RYA3_9ACTN</name>
<comment type="caution">
    <text evidence="2">The sequence shown here is derived from an EMBL/GenBank/DDBJ whole genome shotgun (WGS) entry which is preliminary data.</text>
</comment>
<sequence>MPDTQETEAVLGPLPTIKAEEPERFPGGADSVADEEKYGEIPDAPLVPDVPPVDNPAAADAPEAVTEDDDKPQAPTDDADEDREANTPDADQAAAEDATGGEPGEQATEPES</sequence>
<proteinExistence type="predicted"/>
<evidence type="ECO:0000313" key="2">
    <source>
        <dbReference type="EMBL" id="NYG56958.1"/>
    </source>
</evidence>
<evidence type="ECO:0000256" key="1">
    <source>
        <dbReference type="SAM" id="MobiDB-lite"/>
    </source>
</evidence>
<dbReference type="Proteomes" id="UP000544110">
    <property type="component" value="Unassembled WGS sequence"/>
</dbReference>
<protein>
    <submittedName>
        <fullName evidence="2">Uncharacterized protein</fullName>
    </submittedName>
</protein>